<dbReference type="InterPro" id="IPR043724">
    <property type="entry name" value="DUF5666"/>
</dbReference>
<feature type="region of interest" description="Disordered" evidence="1">
    <location>
        <begin position="1"/>
        <end position="30"/>
    </location>
</feature>
<comment type="caution">
    <text evidence="3">The sequence shown here is derived from an EMBL/GenBank/DDBJ whole genome shotgun (WGS) entry which is preliminary data.</text>
</comment>
<protein>
    <recommendedName>
        <fullName evidence="2">DUF5666 domain-containing protein</fullName>
    </recommendedName>
</protein>
<organism evidence="3">
    <name type="scientific">bioreactor metagenome</name>
    <dbReference type="NCBI Taxonomy" id="1076179"/>
    <lineage>
        <taxon>unclassified sequences</taxon>
        <taxon>metagenomes</taxon>
        <taxon>ecological metagenomes</taxon>
    </lineage>
</organism>
<dbReference type="AlphaFoldDB" id="A0A645C2K0"/>
<evidence type="ECO:0000313" key="3">
    <source>
        <dbReference type="EMBL" id="MPM71872.1"/>
    </source>
</evidence>
<feature type="compositionally biased region" description="Gly residues" evidence="1">
    <location>
        <begin position="1"/>
        <end position="16"/>
    </location>
</feature>
<name>A0A645C2K0_9ZZZZ</name>
<accession>A0A645C2K0</accession>
<proteinExistence type="predicted"/>
<reference evidence="3" key="1">
    <citation type="submission" date="2019-08" db="EMBL/GenBank/DDBJ databases">
        <authorList>
            <person name="Kucharzyk K."/>
            <person name="Murdoch R.W."/>
            <person name="Higgins S."/>
            <person name="Loffler F."/>
        </authorList>
    </citation>
    <scope>NUCLEOTIDE SEQUENCE</scope>
</reference>
<evidence type="ECO:0000256" key="1">
    <source>
        <dbReference type="SAM" id="MobiDB-lite"/>
    </source>
</evidence>
<gene>
    <name evidence="3" type="ORF">SDC9_118843</name>
</gene>
<evidence type="ECO:0000259" key="2">
    <source>
        <dbReference type="Pfam" id="PF18914"/>
    </source>
</evidence>
<sequence>MLNDGSGLGQGLGRGMGNSTDTDTVKNRGQVAGFRQTVGEIISLDAKSITVKMSDGSSKIVLISDSTTVNQSVAATKNDLKVGLNVAVRGDQNTDGSVTSSNIEINPHVATITPTVKQ</sequence>
<feature type="domain" description="DUF5666" evidence="2">
    <location>
        <begin position="39"/>
        <end position="104"/>
    </location>
</feature>
<dbReference type="Pfam" id="PF18914">
    <property type="entry name" value="DUF5666"/>
    <property type="match status" value="1"/>
</dbReference>
<dbReference type="EMBL" id="VSSQ01024385">
    <property type="protein sequence ID" value="MPM71872.1"/>
    <property type="molecule type" value="Genomic_DNA"/>
</dbReference>